<name>A0A6J4Q7N8_9BACT</name>
<protein>
    <submittedName>
        <fullName evidence="2">Uncharacterized protein</fullName>
    </submittedName>
</protein>
<feature type="compositionally biased region" description="Basic residues" evidence="1">
    <location>
        <begin position="41"/>
        <end position="51"/>
    </location>
</feature>
<dbReference type="EMBL" id="CADCUQ010000832">
    <property type="protein sequence ID" value="CAA9432761.1"/>
    <property type="molecule type" value="Genomic_DNA"/>
</dbReference>
<organism evidence="2">
    <name type="scientific">uncultured Phycisphaerae bacterium</name>
    <dbReference type="NCBI Taxonomy" id="904963"/>
    <lineage>
        <taxon>Bacteria</taxon>
        <taxon>Pseudomonadati</taxon>
        <taxon>Planctomycetota</taxon>
        <taxon>Phycisphaerae</taxon>
        <taxon>environmental samples</taxon>
    </lineage>
</organism>
<proteinExistence type="predicted"/>
<reference evidence="2" key="1">
    <citation type="submission" date="2020-02" db="EMBL/GenBank/DDBJ databases">
        <authorList>
            <person name="Meier V. D."/>
        </authorList>
    </citation>
    <scope>NUCLEOTIDE SEQUENCE</scope>
    <source>
        <strain evidence="2">AVDCRST_MAG64</strain>
    </source>
</reference>
<evidence type="ECO:0000256" key="1">
    <source>
        <dbReference type="SAM" id="MobiDB-lite"/>
    </source>
</evidence>
<dbReference type="AlphaFoldDB" id="A0A6J4Q7N8"/>
<evidence type="ECO:0000313" key="2">
    <source>
        <dbReference type="EMBL" id="CAA9432761.1"/>
    </source>
</evidence>
<sequence length="136" mass="14554">MKDHGATPVRGHARRPGGPAGRDSAAETINPCPSGVQSVPRTRRPAPRIHRTAAPPPRAPGAATASRRKTRFPPCAPHQITGFPADINLSPVSGRVRMLLETGGVRRAGRQRAQGRRTAARDRPLCTARRMEGVLP</sequence>
<accession>A0A6J4Q7N8</accession>
<gene>
    <name evidence="2" type="ORF">AVDCRST_MAG64-3641</name>
</gene>
<feature type="region of interest" description="Disordered" evidence="1">
    <location>
        <begin position="1"/>
        <end position="79"/>
    </location>
</feature>